<protein>
    <submittedName>
        <fullName evidence="2">DUF599 family protein</fullName>
    </submittedName>
</protein>
<proteinExistence type="predicted"/>
<dbReference type="InterPro" id="IPR006747">
    <property type="entry name" value="DUF599"/>
</dbReference>
<accession>A0A9Q8YBR5</accession>
<dbReference type="Pfam" id="PF04654">
    <property type="entry name" value="DUF599"/>
    <property type="match status" value="1"/>
</dbReference>
<dbReference type="EMBL" id="CP098808">
    <property type="protein sequence ID" value="USJ26068.1"/>
    <property type="molecule type" value="Genomic_DNA"/>
</dbReference>
<keyword evidence="1" id="KW-0812">Transmembrane</keyword>
<keyword evidence="1" id="KW-0472">Membrane</keyword>
<keyword evidence="1" id="KW-1133">Transmembrane helix</keyword>
<evidence type="ECO:0000256" key="1">
    <source>
        <dbReference type="SAM" id="Phobius"/>
    </source>
</evidence>
<geneLocation type="plasmid" evidence="2 3">
    <name>pA</name>
</geneLocation>
<gene>
    <name evidence="2" type="ORF">NE863_26825</name>
</gene>
<evidence type="ECO:0000313" key="2">
    <source>
        <dbReference type="EMBL" id="USJ26068.1"/>
    </source>
</evidence>
<dbReference type="Proteomes" id="UP001055460">
    <property type="component" value="Plasmid pA"/>
</dbReference>
<dbReference type="AlphaFoldDB" id="A0A9Q8YBR5"/>
<feature type="transmembrane region" description="Helical" evidence="1">
    <location>
        <begin position="182"/>
        <end position="211"/>
    </location>
</feature>
<feature type="transmembrane region" description="Helical" evidence="1">
    <location>
        <begin position="6"/>
        <end position="27"/>
    </location>
</feature>
<name>A0A9Q8YBR5_ENSAD</name>
<keyword evidence="2" id="KW-0614">Plasmid</keyword>
<sequence length="252" mass="27750">MQMLDWIAIILFLVTWVGLEPMMALGWPRRTDSLMLDMVRVRQAWMREVLTRDTNFIGDAAILGHTINSASFFGSANLIVIVAMSSALFIQPTIGLQSGIIAMFAPIEPLWLFQCKVLLVMATLLRGLSEFIWAVRQINYCLAAIGASPSREEARDIAAWAHALSLMINPALRSFSQGVRSYYFTVAAALWFLGPIAFIIAIVGSVALLVWRHSWSDTAKGVMEVRKLLDESHPTAAAVEPSTAVRSPAANS</sequence>
<reference evidence="2" key="1">
    <citation type="submission" date="2022-06" db="EMBL/GenBank/DDBJ databases">
        <title>Physiological and biochemical characterization and genomic elucidation of a strain of the genus Ensifer adhaerens M8 that combines arsenic oxidation and chromium reduction.</title>
        <authorList>
            <person name="Li X."/>
            <person name="Yu c."/>
        </authorList>
    </citation>
    <scope>NUCLEOTIDE SEQUENCE</scope>
    <source>
        <strain evidence="2">M8</strain>
        <plasmid evidence="2">pA</plasmid>
    </source>
</reference>
<organism evidence="2 3">
    <name type="scientific">Ensifer adhaerens</name>
    <name type="common">Sinorhizobium morelense</name>
    <dbReference type="NCBI Taxonomy" id="106592"/>
    <lineage>
        <taxon>Bacteria</taxon>
        <taxon>Pseudomonadati</taxon>
        <taxon>Pseudomonadota</taxon>
        <taxon>Alphaproteobacteria</taxon>
        <taxon>Hyphomicrobiales</taxon>
        <taxon>Rhizobiaceae</taxon>
        <taxon>Sinorhizobium/Ensifer group</taxon>
        <taxon>Ensifer</taxon>
    </lineage>
</organism>
<feature type="transmembrane region" description="Helical" evidence="1">
    <location>
        <begin position="110"/>
        <end position="128"/>
    </location>
</feature>
<evidence type="ECO:0000313" key="3">
    <source>
        <dbReference type="Proteomes" id="UP001055460"/>
    </source>
</evidence>
<feature type="transmembrane region" description="Helical" evidence="1">
    <location>
        <begin position="72"/>
        <end position="90"/>
    </location>
</feature>